<organism evidence="7 8">
    <name type="scientific">Corynebacterium comes</name>
    <dbReference type="NCBI Taxonomy" id="2675218"/>
    <lineage>
        <taxon>Bacteria</taxon>
        <taxon>Bacillati</taxon>
        <taxon>Actinomycetota</taxon>
        <taxon>Actinomycetes</taxon>
        <taxon>Mycobacteriales</taxon>
        <taxon>Corynebacteriaceae</taxon>
        <taxon>Corynebacterium</taxon>
    </lineage>
</organism>
<evidence type="ECO:0000259" key="5">
    <source>
        <dbReference type="Pfam" id="PF07992"/>
    </source>
</evidence>
<dbReference type="PRINTS" id="PR00368">
    <property type="entry name" value="FADPNR"/>
</dbReference>
<proteinExistence type="predicted"/>
<keyword evidence="8" id="KW-1185">Reference proteome</keyword>
<dbReference type="EC" id="1.18.1.-" evidence="7"/>
<dbReference type="Pfam" id="PF14759">
    <property type="entry name" value="Reductase_C"/>
    <property type="match status" value="1"/>
</dbReference>
<dbReference type="GO" id="GO:0016651">
    <property type="term" value="F:oxidoreductase activity, acting on NAD(P)H"/>
    <property type="evidence" value="ECO:0007669"/>
    <property type="project" value="TreeGrafter"/>
</dbReference>
<protein>
    <submittedName>
        <fullName evidence="7">Rhodocoxin reductase</fullName>
        <ecNumber evidence="7">1.18.1.-</ecNumber>
    </submittedName>
</protein>
<keyword evidence="2" id="KW-0285">Flavoprotein</keyword>
<evidence type="ECO:0000313" key="8">
    <source>
        <dbReference type="Proteomes" id="UP000425178"/>
    </source>
</evidence>
<evidence type="ECO:0000256" key="3">
    <source>
        <dbReference type="ARBA" id="ARBA00022827"/>
    </source>
</evidence>
<dbReference type="Pfam" id="PF07992">
    <property type="entry name" value="Pyr_redox_2"/>
    <property type="match status" value="1"/>
</dbReference>
<dbReference type="SUPFAM" id="SSF55424">
    <property type="entry name" value="FAD/NAD-linked reductases, dimerisation (C-terminal) domain"/>
    <property type="match status" value="1"/>
</dbReference>
<evidence type="ECO:0000259" key="6">
    <source>
        <dbReference type="Pfam" id="PF14759"/>
    </source>
</evidence>
<name>A0A6B8VS22_9CORY</name>
<dbReference type="InterPro" id="IPR023753">
    <property type="entry name" value="FAD/NAD-binding_dom"/>
</dbReference>
<keyword evidence="4 7" id="KW-0560">Oxidoreductase</keyword>
<feature type="domain" description="Reductase C-terminal" evidence="6">
    <location>
        <begin position="319"/>
        <end position="401"/>
    </location>
</feature>
<evidence type="ECO:0000256" key="2">
    <source>
        <dbReference type="ARBA" id="ARBA00022630"/>
    </source>
</evidence>
<dbReference type="InterPro" id="IPR050446">
    <property type="entry name" value="FAD-oxidoreductase/Apoptosis"/>
</dbReference>
<dbReference type="EMBL" id="CP046453">
    <property type="protein sequence ID" value="QGU04154.1"/>
    <property type="molecule type" value="Genomic_DNA"/>
</dbReference>
<dbReference type="KEGG" id="ccoe:CETAM_04415"/>
<evidence type="ECO:0000313" key="7">
    <source>
        <dbReference type="EMBL" id="QGU04154.1"/>
    </source>
</evidence>
<feature type="domain" description="FAD/NAD(P)-binding" evidence="5">
    <location>
        <begin position="2"/>
        <end position="300"/>
    </location>
</feature>
<dbReference type="Gene3D" id="3.30.390.30">
    <property type="match status" value="1"/>
</dbReference>
<dbReference type="InterPro" id="IPR036188">
    <property type="entry name" value="FAD/NAD-bd_sf"/>
</dbReference>
<dbReference type="AlphaFoldDB" id="A0A6B8VS22"/>
<gene>
    <name evidence="7" type="primary">thcD3</name>
    <name evidence="7" type="ORF">CETAM_04415</name>
</gene>
<dbReference type="SUPFAM" id="SSF51905">
    <property type="entry name" value="FAD/NAD(P)-binding domain"/>
    <property type="match status" value="1"/>
</dbReference>
<accession>A0A6B8VS22</accession>
<evidence type="ECO:0000256" key="1">
    <source>
        <dbReference type="ARBA" id="ARBA00001974"/>
    </source>
</evidence>
<dbReference type="GO" id="GO:0005737">
    <property type="term" value="C:cytoplasm"/>
    <property type="evidence" value="ECO:0007669"/>
    <property type="project" value="TreeGrafter"/>
</dbReference>
<comment type="cofactor">
    <cofactor evidence="1">
        <name>FAD</name>
        <dbReference type="ChEBI" id="CHEBI:57692"/>
    </cofactor>
</comment>
<sequence>MSTVIIGAGHGGVQVAESLRAGGLQQPITILDSSPELPYQRPPLSKDYMKVDFEAAPLPIREEGFYTDNDITLLRGTTVTSIDRESCTVHAGDNSFSYENLVIATGARPRTLNCEGADATNVHTLKTLQDAVTLKSRISEGSRVVVVGAGFIGMEFAVAALKHGCEVTVLEFADRPMSRAVTPYTSQRFKNWYAEHGITMRFGEGLESLEKDASGQATTVISTTGRRYEADLFVVGIGVQPNVEIADEAELRIGNGIIVDQHLRTSDPRIFAIGDCASFPLLAAHTRTRLESVQNATDQGKHVAQEILGVQEPYSVTPWFWSTQGRYRLQMTGVIHPDDDITVIGDPDKKKFSVLAFREGELVGAESVNQPADQNIVRRMFTENIPLSLHHAQAEDFDLRDHLKKAISAAA</sequence>
<keyword evidence="3" id="KW-0274">FAD</keyword>
<dbReference type="Proteomes" id="UP000425178">
    <property type="component" value="Chromosome"/>
</dbReference>
<dbReference type="Gene3D" id="3.50.50.60">
    <property type="entry name" value="FAD/NAD(P)-binding domain"/>
    <property type="match status" value="2"/>
</dbReference>
<dbReference type="PRINTS" id="PR00411">
    <property type="entry name" value="PNDRDTASEI"/>
</dbReference>
<dbReference type="InterPro" id="IPR016156">
    <property type="entry name" value="FAD/NAD-linked_Rdtase_dimer_sf"/>
</dbReference>
<dbReference type="InterPro" id="IPR028202">
    <property type="entry name" value="Reductase_C"/>
</dbReference>
<dbReference type="RefSeq" id="WP_156227325.1">
    <property type="nucleotide sequence ID" value="NZ_CP046453.1"/>
</dbReference>
<reference evidence="7 8" key="1">
    <citation type="journal article" date="2021" name="Int. J. Syst. Evol. Microbiol.">
        <title>Classification of three corynebacterial strains isolated from a small paddock in North Rhine-Westphalia: proposal of &lt;i&gt;Corynebacterium kalinowskii&lt;/i&gt; sp. nov., &lt;i&gt;Corynebacterium comes&lt;/i&gt; sp. nov. and &lt;i&gt;Corynebacterium occultum&lt;/i&gt; sp. nov.</title>
        <authorList>
            <person name="Schaffert L."/>
            <person name="Ruwe M."/>
            <person name="Milse J."/>
            <person name="Hanuschka K."/>
            <person name="Ortseifen V."/>
            <person name="Droste J."/>
            <person name="Brandt D."/>
            <person name="Schl L."/>
            <person name="Kutter Y."/>
            <person name="Vinke S."/>
            <person name="Vieh P."/>
            <person name="Jacob L."/>
            <person name="L N.C."/>
            <person name="Schulte-Berndt E."/>
            <person name="Hain C."/>
            <person name="Linder M."/>
            <person name="Schmidt P."/>
            <person name="Wollenschl L."/>
            <person name="Luttermann T."/>
            <person name="Thieme E."/>
            <person name="Hassa J."/>
            <person name="Haak M."/>
            <person name="Wittchen M."/>
            <person name="Mentz A."/>
            <person name="Persicke M."/>
            <person name="Busche T."/>
            <person name="R C."/>
        </authorList>
    </citation>
    <scope>NUCLEOTIDE SEQUENCE [LARGE SCALE GENOMIC DNA]</scope>
    <source>
        <strain evidence="7 8">2019</strain>
    </source>
</reference>
<dbReference type="PANTHER" id="PTHR43557:SF2">
    <property type="entry name" value="RIESKE DOMAIN-CONTAINING PROTEIN-RELATED"/>
    <property type="match status" value="1"/>
</dbReference>
<dbReference type="PANTHER" id="PTHR43557">
    <property type="entry name" value="APOPTOSIS-INDUCING FACTOR 1"/>
    <property type="match status" value="1"/>
</dbReference>
<evidence type="ECO:0000256" key="4">
    <source>
        <dbReference type="ARBA" id="ARBA00023002"/>
    </source>
</evidence>